<evidence type="ECO:0000256" key="1">
    <source>
        <dbReference type="ARBA" id="ARBA00004680"/>
    </source>
</evidence>
<dbReference type="EMBL" id="MHSW01000014">
    <property type="protein sequence ID" value="OHA52032.1"/>
    <property type="molecule type" value="Genomic_DNA"/>
</dbReference>
<evidence type="ECO:0000256" key="2">
    <source>
        <dbReference type="ARBA" id="ARBA00007422"/>
    </source>
</evidence>
<dbReference type="InterPro" id="IPR013785">
    <property type="entry name" value="Aldolase_TIM"/>
</dbReference>
<comment type="caution">
    <text evidence="7">Lacks conserved residue(s) required for the propagation of feature annotation.</text>
</comment>
<reference evidence="9 10" key="1">
    <citation type="journal article" date="2016" name="Nat. Commun.">
        <title>Thousands of microbial genomes shed light on interconnected biogeochemical processes in an aquifer system.</title>
        <authorList>
            <person name="Anantharaman K."/>
            <person name="Brown C.T."/>
            <person name="Hug L.A."/>
            <person name="Sharon I."/>
            <person name="Castelle C.J."/>
            <person name="Probst A.J."/>
            <person name="Thomas B.C."/>
            <person name="Singh A."/>
            <person name="Wilkins M.J."/>
            <person name="Karaoz U."/>
            <person name="Brodie E.L."/>
            <person name="Williams K.H."/>
            <person name="Hubbard S.S."/>
            <person name="Banfield J.F."/>
        </authorList>
    </citation>
    <scope>NUCLEOTIDE SEQUENCE [LARGE SCALE GENOMIC DNA]</scope>
</reference>
<evidence type="ECO:0000256" key="8">
    <source>
        <dbReference type="RuleBase" id="RU363013"/>
    </source>
</evidence>
<comment type="pathway">
    <text evidence="1 7 8">Carbohydrate degradation; glycolysis; D-glyceraldehyde 3-phosphate from glycerone phosphate: step 1/1.</text>
</comment>
<proteinExistence type="inferred from homology"/>
<dbReference type="NCBIfam" id="TIGR00419">
    <property type="entry name" value="tim"/>
    <property type="match status" value="1"/>
</dbReference>
<evidence type="ECO:0000313" key="9">
    <source>
        <dbReference type="EMBL" id="OHA52032.1"/>
    </source>
</evidence>
<dbReference type="CDD" id="cd00311">
    <property type="entry name" value="TIM"/>
    <property type="match status" value="1"/>
</dbReference>
<dbReference type="GO" id="GO:0006096">
    <property type="term" value="P:glycolytic process"/>
    <property type="evidence" value="ECO:0007669"/>
    <property type="project" value="UniProtKB-UniRule"/>
</dbReference>
<dbReference type="AlphaFoldDB" id="A0A1G2PWT0"/>
<evidence type="ECO:0000256" key="7">
    <source>
        <dbReference type="HAMAP-Rule" id="MF_00147"/>
    </source>
</evidence>
<organism evidence="9 10">
    <name type="scientific">Candidatus Terrybacteria bacterium RIFCSPLOWO2_01_FULL_40_23</name>
    <dbReference type="NCBI Taxonomy" id="1802366"/>
    <lineage>
        <taxon>Bacteria</taxon>
        <taxon>Candidatus Terryibacteriota</taxon>
    </lineage>
</organism>
<keyword evidence="5 7" id="KW-0324">Glycolysis</keyword>
<dbReference type="EC" id="5.3.1.1" evidence="7 8"/>
<feature type="active site" description="Electrophile" evidence="7">
    <location>
        <position position="95"/>
    </location>
</feature>
<dbReference type="Gene3D" id="3.20.20.70">
    <property type="entry name" value="Aldolase class I"/>
    <property type="match status" value="1"/>
</dbReference>
<protein>
    <recommendedName>
        <fullName evidence="7 8">Triosephosphate isomerase</fullName>
        <shortName evidence="7">TIM</shortName>
        <shortName evidence="7">TPI</shortName>
        <ecNumber evidence="7 8">5.3.1.1</ecNumber>
    </recommendedName>
    <alternativeName>
        <fullName evidence="7">Triose-phosphate isomerase</fullName>
    </alternativeName>
</protein>
<dbReference type="PROSITE" id="PS51440">
    <property type="entry name" value="TIM_2"/>
    <property type="match status" value="1"/>
</dbReference>
<evidence type="ECO:0000313" key="10">
    <source>
        <dbReference type="Proteomes" id="UP000176951"/>
    </source>
</evidence>
<dbReference type="PANTHER" id="PTHR21139">
    <property type="entry name" value="TRIOSEPHOSPHATE ISOMERASE"/>
    <property type="match status" value="1"/>
</dbReference>
<comment type="catalytic activity">
    <reaction evidence="7 8">
        <text>D-glyceraldehyde 3-phosphate = dihydroxyacetone phosphate</text>
        <dbReference type="Rhea" id="RHEA:18585"/>
        <dbReference type="ChEBI" id="CHEBI:57642"/>
        <dbReference type="ChEBI" id="CHEBI:59776"/>
        <dbReference type="EC" id="5.3.1.1"/>
    </reaction>
</comment>
<dbReference type="FunFam" id="3.20.20.70:FF:000016">
    <property type="entry name" value="Triosephosphate isomerase"/>
    <property type="match status" value="1"/>
</dbReference>
<dbReference type="GO" id="GO:0004807">
    <property type="term" value="F:triose-phosphate isomerase activity"/>
    <property type="evidence" value="ECO:0007669"/>
    <property type="project" value="UniProtKB-UniRule"/>
</dbReference>
<dbReference type="UniPathway" id="UPA00109">
    <property type="reaction ID" value="UER00189"/>
</dbReference>
<feature type="active site" description="Proton acceptor" evidence="7">
    <location>
        <position position="164"/>
    </location>
</feature>
<dbReference type="InterPro" id="IPR035990">
    <property type="entry name" value="TIM_sf"/>
</dbReference>
<dbReference type="Pfam" id="PF00121">
    <property type="entry name" value="TIM"/>
    <property type="match status" value="1"/>
</dbReference>
<comment type="pathway">
    <text evidence="7 8">Carbohydrate biosynthesis; gluconeogenesis.</text>
</comment>
<dbReference type="GO" id="GO:0006094">
    <property type="term" value="P:gluconeogenesis"/>
    <property type="evidence" value="ECO:0007669"/>
    <property type="project" value="UniProtKB-UniRule"/>
</dbReference>
<comment type="subunit">
    <text evidence="7 8">Homodimer.</text>
</comment>
<evidence type="ECO:0000256" key="5">
    <source>
        <dbReference type="ARBA" id="ARBA00023152"/>
    </source>
</evidence>
<keyword evidence="4 7" id="KW-0963">Cytoplasm</keyword>
<name>A0A1G2PWT0_9BACT</name>
<comment type="subcellular location">
    <subcellularLocation>
        <location evidence="7 8">Cytoplasm</location>
    </subcellularLocation>
</comment>
<dbReference type="GO" id="GO:0046166">
    <property type="term" value="P:glyceraldehyde-3-phosphate biosynthetic process"/>
    <property type="evidence" value="ECO:0007669"/>
    <property type="project" value="TreeGrafter"/>
</dbReference>
<dbReference type="GO" id="GO:0005829">
    <property type="term" value="C:cytosol"/>
    <property type="evidence" value="ECO:0007669"/>
    <property type="project" value="TreeGrafter"/>
</dbReference>
<dbReference type="InterPro" id="IPR022896">
    <property type="entry name" value="TrioseP_Isoase_bac/euk"/>
</dbReference>
<feature type="binding site" evidence="7">
    <location>
        <position position="210"/>
    </location>
    <ligand>
        <name>substrate</name>
    </ligand>
</feature>
<comment type="function">
    <text evidence="7">Involved in the gluconeogenesis. Catalyzes stereospecifically the conversion of dihydroxyacetone phosphate (DHAP) to D-glyceraldehyde-3-phosphate (G3P).</text>
</comment>
<comment type="caution">
    <text evidence="9">The sequence shown here is derived from an EMBL/GenBank/DDBJ whole genome shotgun (WGS) entry which is preliminary data.</text>
</comment>
<dbReference type="UniPathway" id="UPA00138"/>
<evidence type="ECO:0000256" key="6">
    <source>
        <dbReference type="ARBA" id="ARBA00023235"/>
    </source>
</evidence>
<dbReference type="HAMAP" id="MF_00147_B">
    <property type="entry name" value="TIM_B"/>
    <property type="match status" value="1"/>
</dbReference>
<dbReference type="PROSITE" id="PS00171">
    <property type="entry name" value="TIM_1"/>
    <property type="match status" value="1"/>
</dbReference>
<feature type="binding site" evidence="7">
    <location>
        <position position="170"/>
    </location>
    <ligand>
        <name>substrate</name>
    </ligand>
</feature>
<evidence type="ECO:0000256" key="3">
    <source>
        <dbReference type="ARBA" id="ARBA00022432"/>
    </source>
</evidence>
<keyword evidence="3 7" id="KW-0312">Gluconeogenesis</keyword>
<dbReference type="GO" id="GO:0019563">
    <property type="term" value="P:glycerol catabolic process"/>
    <property type="evidence" value="ECO:0007669"/>
    <property type="project" value="TreeGrafter"/>
</dbReference>
<keyword evidence="6 7" id="KW-0413">Isomerase</keyword>
<gene>
    <name evidence="7" type="primary">tpiA</name>
    <name evidence="9" type="ORF">A3A97_00585</name>
</gene>
<evidence type="ECO:0000256" key="4">
    <source>
        <dbReference type="ARBA" id="ARBA00022490"/>
    </source>
</evidence>
<accession>A0A1G2PWT0</accession>
<feature type="binding site" evidence="7">
    <location>
        <begin position="8"/>
        <end position="10"/>
    </location>
    <ligand>
        <name>substrate</name>
    </ligand>
</feature>
<dbReference type="PANTHER" id="PTHR21139:SF42">
    <property type="entry name" value="TRIOSEPHOSPHATE ISOMERASE"/>
    <property type="match status" value="1"/>
</dbReference>
<dbReference type="SUPFAM" id="SSF51351">
    <property type="entry name" value="Triosephosphate isomerase (TIM)"/>
    <property type="match status" value="1"/>
</dbReference>
<dbReference type="InterPro" id="IPR000652">
    <property type="entry name" value="Triosephosphate_isomerase"/>
</dbReference>
<dbReference type="Proteomes" id="UP000176951">
    <property type="component" value="Unassembled WGS sequence"/>
</dbReference>
<sequence>MKKLIVANWKLYVNRSDQALKLLKSTVRASKMGSGVKIVICAPFLMVPTVNAIIKGSSISTGAQNLSEGTQGAFTGEVSAHLLKDYGVEYVIIGHSERRYIFDETDEVVAQKLIAASKEGLKPILCVGEQKRVGNWKKTLLNQVSASIKGLDKKYIAKLIIAYEPVWAIGTGNADTPQDAKEAIIEIRKVLARRIGSKAAANIRMLYGGSVTSKNIANFISSAEIGGALIGRASTNPKDFALIIKKTALLK</sequence>
<dbReference type="InterPro" id="IPR020861">
    <property type="entry name" value="Triosephosphate_isomerase_AS"/>
</dbReference>
<comment type="similarity">
    <text evidence="2 7 8">Belongs to the triosephosphate isomerase family.</text>
</comment>